<feature type="transmembrane region" description="Helical" evidence="10">
    <location>
        <begin position="465"/>
        <end position="484"/>
    </location>
</feature>
<dbReference type="GO" id="GO:0006506">
    <property type="term" value="P:GPI anchor biosynthetic process"/>
    <property type="evidence" value="ECO:0007669"/>
    <property type="project" value="TreeGrafter"/>
</dbReference>
<dbReference type="OrthoDB" id="416834at2759"/>
<comment type="function">
    <text evidence="9">Mannosyltransferase involved in glycosylphosphatidylinositol-anchor biosynthesis. Transfers the third mannose to Man2-GlcN-acyl-PI during GPI precursor assembly.</text>
</comment>
<dbReference type="AlphaFoldDB" id="A0A1E3K390"/>
<dbReference type="Pfam" id="PF03901">
    <property type="entry name" value="Glyco_transf_22"/>
    <property type="match status" value="2"/>
</dbReference>
<keyword evidence="6 10" id="KW-0256">Endoplasmic reticulum</keyword>
<accession>A0A1E3K390</accession>
<gene>
    <name evidence="11" type="ORF">L198_01080</name>
</gene>
<evidence type="ECO:0000256" key="2">
    <source>
        <dbReference type="ARBA" id="ARBA00006065"/>
    </source>
</evidence>
<dbReference type="PANTHER" id="PTHR22760:SF4">
    <property type="entry name" value="GPI MANNOSYLTRANSFERASE 3"/>
    <property type="match status" value="1"/>
</dbReference>
<evidence type="ECO:0000256" key="9">
    <source>
        <dbReference type="ARBA" id="ARBA00024708"/>
    </source>
</evidence>
<evidence type="ECO:0000256" key="6">
    <source>
        <dbReference type="ARBA" id="ARBA00022824"/>
    </source>
</evidence>
<feature type="transmembrane region" description="Helical" evidence="10">
    <location>
        <begin position="367"/>
        <end position="388"/>
    </location>
</feature>
<evidence type="ECO:0000256" key="5">
    <source>
        <dbReference type="ARBA" id="ARBA00022692"/>
    </source>
</evidence>
<reference evidence="11 12" key="1">
    <citation type="submission" date="2016-06" db="EMBL/GenBank/DDBJ databases">
        <title>Evolution of pathogenesis and genome organization in the Tremellales.</title>
        <authorList>
            <person name="Cuomo C."/>
            <person name="Litvintseva A."/>
            <person name="Heitman J."/>
            <person name="Chen Y."/>
            <person name="Sun S."/>
            <person name="Springer D."/>
            <person name="Dromer F."/>
            <person name="Young S."/>
            <person name="Zeng Q."/>
            <person name="Chapman S."/>
            <person name="Gujja S."/>
            <person name="Saif S."/>
            <person name="Birren B."/>
        </authorList>
    </citation>
    <scope>NUCLEOTIDE SEQUENCE [LARGE SCALE GENOMIC DNA]</scope>
    <source>
        <strain evidence="11 12">CBS 7118</strain>
    </source>
</reference>
<evidence type="ECO:0000256" key="8">
    <source>
        <dbReference type="ARBA" id="ARBA00023136"/>
    </source>
</evidence>
<keyword evidence="3 10" id="KW-0328">Glycosyltransferase</keyword>
<dbReference type="InterPro" id="IPR005599">
    <property type="entry name" value="GPI_mannosylTrfase"/>
</dbReference>
<evidence type="ECO:0000256" key="7">
    <source>
        <dbReference type="ARBA" id="ARBA00022989"/>
    </source>
</evidence>
<keyword evidence="4" id="KW-0808">Transferase</keyword>
<evidence type="ECO:0000313" key="11">
    <source>
        <dbReference type="EMBL" id="ODO07501.1"/>
    </source>
</evidence>
<feature type="transmembrane region" description="Helical" evidence="10">
    <location>
        <begin position="430"/>
        <end position="453"/>
    </location>
</feature>
<evidence type="ECO:0000256" key="3">
    <source>
        <dbReference type="ARBA" id="ARBA00022676"/>
    </source>
</evidence>
<name>A0A1E3K390_9TREE</name>
<keyword evidence="7 10" id="KW-1133">Transmembrane helix</keyword>
<feature type="transmembrane region" description="Helical" evidence="10">
    <location>
        <begin position="295"/>
        <end position="315"/>
    </location>
</feature>
<dbReference type="EC" id="2.4.1.-" evidence="10"/>
<evidence type="ECO:0000256" key="10">
    <source>
        <dbReference type="RuleBase" id="RU363075"/>
    </source>
</evidence>
<sequence length="650" mass="72929">MPPYALITPFLIRALLHLPFPQTFFQPDEFYQALEPAHQKVFGYGYLSWEWTDLPRRVVEAAVGLGGQDVVEKWWDETVVGGRMRGWIWPGLFTGVYKILQSAGLDQGVMLTLAPRIVGVIVAGLTDYYTYRLSSKMLGHGSAPTALFLSLTSLFNAHLLPRALSTSPETLLTLMAIYYFPLPHPVPTHIEDLKRGARLIPVGNRGKSAKEAEEAEMEILGVEDSDATFWGVNELDYVVMDRTGPAVERWPVHKDRLALSIGLAALAICVRPTMLSFWTFLGINLLYRSFRSKGLLSAVTVAVVAFLSFISVFAASTGFDYYMTGRLYFPLLTFIHQNLFLDISSFYGRTTPLYHLTQSLPLMLFPIWIWWAKGFAAALLPSSILPASLSKYDRQEGMTILARAITFTITTLSLSPHSEWRFLHPLLPPLLLFAIPSFSLSYTPTILGAYFPVRSFRQYLRMDKIPFYTVLFAGVVPFVYLNVWHGAAQVGVMDVLRSGKLGEMQGLVVLGPCHSVPWMSHLHEDVPGWFLTCEPPVGVDASTYQTEQELFYADPVGYLYSTFPAPPSSNALTNLTSYPSHVILFGELLSRSGFLLTDETDDTGLQMKQSTVEQAFEMLGYGQVWEGWDGFDLAQDEDERKGGVRVWRKE</sequence>
<proteinExistence type="inferred from homology"/>
<evidence type="ECO:0000313" key="12">
    <source>
        <dbReference type="Proteomes" id="UP000094819"/>
    </source>
</evidence>
<keyword evidence="5 10" id="KW-0812">Transmembrane</keyword>
<comment type="caution">
    <text evidence="11">The sequence shown here is derived from an EMBL/GenBank/DDBJ whole genome shotgun (WGS) entry which is preliminary data.</text>
</comment>
<dbReference type="GO" id="GO:0000026">
    <property type="term" value="F:alpha-1,2-mannosyltransferase activity"/>
    <property type="evidence" value="ECO:0007669"/>
    <property type="project" value="TreeGrafter"/>
</dbReference>
<comment type="similarity">
    <text evidence="2">Belongs to the glycosyltransferase 22 family. PIGB subfamily.</text>
</comment>
<keyword evidence="12" id="KW-1185">Reference proteome</keyword>
<organism evidence="11 12">
    <name type="scientific">Cryptococcus wingfieldii CBS 7118</name>
    <dbReference type="NCBI Taxonomy" id="1295528"/>
    <lineage>
        <taxon>Eukaryota</taxon>
        <taxon>Fungi</taxon>
        <taxon>Dikarya</taxon>
        <taxon>Basidiomycota</taxon>
        <taxon>Agaricomycotina</taxon>
        <taxon>Tremellomycetes</taxon>
        <taxon>Tremellales</taxon>
        <taxon>Cryptococcaceae</taxon>
        <taxon>Cryptococcus</taxon>
    </lineage>
</organism>
<evidence type="ECO:0000256" key="4">
    <source>
        <dbReference type="ARBA" id="ARBA00022679"/>
    </source>
</evidence>
<dbReference type="GeneID" id="30190293"/>
<comment type="subcellular location">
    <subcellularLocation>
        <location evidence="1 10">Endoplasmic reticulum membrane</location>
        <topology evidence="1 10">Multi-pass membrane protein</topology>
    </subcellularLocation>
</comment>
<dbReference type="PANTHER" id="PTHR22760">
    <property type="entry name" value="GLYCOSYLTRANSFERASE"/>
    <property type="match status" value="1"/>
</dbReference>
<protein>
    <recommendedName>
        <fullName evidence="10">Mannosyltransferase</fullName>
        <ecNumber evidence="10">2.4.1.-</ecNumber>
    </recommendedName>
</protein>
<evidence type="ECO:0000256" key="1">
    <source>
        <dbReference type="ARBA" id="ARBA00004477"/>
    </source>
</evidence>
<keyword evidence="8 10" id="KW-0472">Membrane</keyword>
<dbReference type="Proteomes" id="UP000094819">
    <property type="component" value="Unassembled WGS sequence"/>
</dbReference>
<feature type="transmembrane region" description="Helical" evidence="10">
    <location>
        <begin position="400"/>
        <end position="418"/>
    </location>
</feature>
<feature type="transmembrane region" description="Helical" evidence="10">
    <location>
        <begin position="257"/>
        <end position="283"/>
    </location>
</feature>
<dbReference type="RefSeq" id="XP_019034978.1">
    <property type="nucleotide sequence ID" value="XM_019173252.1"/>
</dbReference>
<dbReference type="GO" id="GO:0005789">
    <property type="term" value="C:endoplasmic reticulum membrane"/>
    <property type="evidence" value="ECO:0007669"/>
    <property type="project" value="UniProtKB-SubCell"/>
</dbReference>
<dbReference type="EMBL" id="AWGH01000002">
    <property type="protein sequence ID" value="ODO07501.1"/>
    <property type="molecule type" value="Genomic_DNA"/>
</dbReference>